<dbReference type="InterPro" id="IPR011856">
    <property type="entry name" value="tRNA_endonuc-like_dom_sf"/>
</dbReference>
<comment type="catalytic activity">
    <reaction evidence="13">
        <text>Endonucleolytic cleavage at a junction such as a reciprocal single-stranded crossover between two homologous DNA duplexes (Holliday junction).</text>
        <dbReference type="EC" id="3.1.21.10"/>
    </reaction>
</comment>
<evidence type="ECO:0000256" key="12">
    <source>
        <dbReference type="ARBA" id="ARBA00029523"/>
    </source>
</evidence>
<keyword evidence="7 13" id="KW-0378">Hydrolase</keyword>
<dbReference type="PIRSF" id="PIRSF037785">
    <property type="entry name" value="RecU"/>
    <property type="match status" value="1"/>
</dbReference>
<dbReference type="EC" id="3.1.21.10" evidence="13"/>
<evidence type="ECO:0000256" key="9">
    <source>
        <dbReference type="ARBA" id="ARBA00023172"/>
    </source>
</evidence>
<feature type="binding site" evidence="13">
    <location>
        <position position="77"/>
    </location>
    <ligand>
        <name>Mg(2+)</name>
        <dbReference type="ChEBI" id="CHEBI:18420"/>
    </ligand>
</feature>
<keyword evidence="3 13" id="KW-0540">Nuclease</keyword>
<comment type="subcellular location">
    <subcellularLocation>
        <location evidence="1 13">Cytoplasm</location>
    </subcellularLocation>
</comment>
<feature type="site" description="Transition state stabilizer" evidence="13">
    <location>
        <position position="92"/>
    </location>
</feature>
<comment type="caution">
    <text evidence="14">The sequence shown here is derived from an EMBL/GenBank/DDBJ whole genome shotgun (WGS) entry which is preliminary data.</text>
</comment>
<name>A0ABT9DCQ4_9MOLU</name>
<evidence type="ECO:0000256" key="11">
    <source>
        <dbReference type="ARBA" id="ARBA00023447"/>
    </source>
</evidence>
<accession>A0ABT9DCQ4</accession>
<comment type="similarity">
    <text evidence="11 13">Belongs to the RecU family.</text>
</comment>
<keyword evidence="10 13" id="KW-0234">DNA repair</keyword>
<dbReference type="InterPro" id="IPR011335">
    <property type="entry name" value="Restrct_endonuc-II-like"/>
</dbReference>
<dbReference type="Pfam" id="PF03838">
    <property type="entry name" value="RecU"/>
    <property type="match status" value="1"/>
</dbReference>
<dbReference type="HAMAP" id="MF_00130">
    <property type="entry name" value="RecU"/>
    <property type="match status" value="1"/>
</dbReference>
<evidence type="ECO:0000256" key="5">
    <source>
        <dbReference type="ARBA" id="ARBA00022759"/>
    </source>
</evidence>
<comment type="caution">
    <text evidence="13">Lacks conserved residue(s) required for the propagation of feature annotation.</text>
</comment>
<evidence type="ECO:0000256" key="3">
    <source>
        <dbReference type="ARBA" id="ARBA00022722"/>
    </source>
</evidence>
<evidence type="ECO:0000256" key="13">
    <source>
        <dbReference type="HAMAP-Rule" id="MF_00130"/>
    </source>
</evidence>
<evidence type="ECO:0000256" key="7">
    <source>
        <dbReference type="ARBA" id="ARBA00022801"/>
    </source>
</evidence>
<keyword evidence="2 13" id="KW-0963">Cytoplasm</keyword>
<evidence type="ECO:0000256" key="1">
    <source>
        <dbReference type="ARBA" id="ARBA00004496"/>
    </source>
</evidence>
<dbReference type="CDD" id="cd22354">
    <property type="entry name" value="RecU-like"/>
    <property type="match status" value="1"/>
</dbReference>
<proteinExistence type="inferred from homology"/>
<organism evidence="14 15">
    <name type="scientific">Candidatus Phytoplasma melaleucae</name>
    <dbReference type="NCBI Taxonomy" id="2982630"/>
    <lineage>
        <taxon>Bacteria</taxon>
        <taxon>Bacillati</taxon>
        <taxon>Mycoplasmatota</taxon>
        <taxon>Mollicutes</taxon>
        <taxon>Acholeplasmatales</taxon>
        <taxon>Acholeplasmataceae</taxon>
        <taxon>Candidatus Phytoplasma</taxon>
    </lineage>
</organism>
<keyword evidence="9 13" id="KW-0233">DNA recombination</keyword>
<feature type="binding site" evidence="13">
    <location>
        <position position="90"/>
    </location>
    <ligand>
        <name>Mg(2+)</name>
        <dbReference type="ChEBI" id="CHEBI:18420"/>
    </ligand>
</feature>
<comment type="cofactor">
    <cofactor evidence="13">
        <name>Mg(2+)</name>
        <dbReference type="ChEBI" id="CHEBI:18420"/>
    </cofactor>
    <text evidence="13">Binds 1 Mg(2+) ion per subunit.</text>
</comment>
<keyword evidence="5 13" id="KW-0255">Endonuclease</keyword>
<feature type="binding site" evidence="13">
    <location>
        <position position="109"/>
    </location>
    <ligand>
        <name>Mg(2+)</name>
        <dbReference type="ChEBI" id="CHEBI:18420"/>
    </ligand>
</feature>
<reference evidence="14 15" key="1">
    <citation type="journal article" date="2023" name="Int. J. Syst. Evol. Microbiol.">
        <title>The observation of taxonomic boundaries for the 16SrII and 16SrXXV phytoplasmas using genome-based delimitation.</title>
        <authorList>
            <person name="Rodrigues Jardim B."/>
            <person name="Tran-Nguyen L.T.T."/>
            <person name="Gambley C."/>
            <person name="Al-Sadi A.M."/>
            <person name="Al-Subhi A.M."/>
            <person name="Foissac X."/>
            <person name="Salar P."/>
            <person name="Cai H."/>
            <person name="Yang J.Y."/>
            <person name="Davis R."/>
            <person name="Jones L."/>
            <person name="Rodoni B."/>
            <person name="Constable F.E."/>
        </authorList>
    </citation>
    <scope>NUCLEOTIDE SEQUENCE [LARGE SCALE GENOMIC DNA]</scope>
    <source>
        <strain evidence="14">BAWM-155c</strain>
    </source>
</reference>
<keyword evidence="15" id="KW-1185">Reference proteome</keyword>
<evidence type="ECO:0000313" key="14">
    <source>
        <dbReference type="EMBL" id="MDO8167907.1"/>
    </source>
</evidence>
<dbReference type="EMBL" id="JAOSID010000001">
    <property type="protein sequence ID" value="MDO8167907.1"/>
    <property type="molecule type" value="Genomic_DNA"/>
</dbReference>
<sequence length="188" mass="22743">MVYFLKIDRTNNKTIRKNNLGSSLEKDINLTNIFYREQKIAFIHKNEIPIQVVKVEYPNRQKAKIVEAYYKFKSLPDYQGIYKGKYLSFDVKETNNPKYFNLSNIPQHQIYNLQEVQKLKGISFFIINFKTKNKYFYLPINYLTDFLNNSSKKSISYDIFEQNFFMIPFRYNPRLDYLKIVDKFIQKD</sequence>
<dbReference type="SUPFAM" id="SSF52980">
    <property type="entry name" value="Restriction endonuclease-like"/>
    <property type="match status" value="1"/>
</dbReference>
<dbReference type="RefSeq" id="WP_304515109.1">
    <property type="nucleotide sequence ID" value="NZ_JAOSID010000001.1"/>
</dbReference>
<protein>
    <recommendedName>
        <fullName evidence="12 13">Holliday junction resolvase RecU</fullName>
        <ecNumber evidence="13">3.1.21.10</ecNumber>
    </recommendedName>
    <alternativeName>
        <fullName evidence="13">Recombination protein U homolog</fullName>
    </alternativeName>
</protein>
<evidence type="ECO:0000256" key="2">
    <source>
        <dbReference type="ARBA" id="ARBA00022490"/>
    </source>
</evidence>
<keyword evidence="8 13" id="KW-0460">Magnesium</keyword>
<keyword evidence="6 13" id="KW-0227">DNA damage</keyword>
<dbReference type="Gene3D" id="3.40.1350.10">
    <property type="match status" value="1"/>
</dbReference>
<dbReference type="NCBIfam" id="NF002581">
    <property type="entry name" value="PRK02234.1-2"/>
    <property type="match status" value="1"/>
</dbReference>
<comment type="function">
    <text evidence="13">Endonuclease that resolves Holliday junction intermediates in genetic recombination. Cleaves mobile four-strand junctions by introducing symmetrical nicks in paired strands. Promotes annealing of linear ssDNA with homologous dsDNA. Required for DNA repair, homologous recombination and chromosome segregation.</text>
</comment>
<gene>
    <name evidence="13 14" type="primary">recU</name>
    <name evidence="14" type="ORF">OC680_00205</name>
</gene>
<evidence type="ECO:0000256" key="4">
    <source>
        <dbReference type="ARBA" id="ARBA00022723"/>
    </source>
</evidence>
<dbReference type="Proteomes" id="UP001172036">
    <property type="component" value="Unassembled WGS sequence"/>
</dbReference>
<dbReference type="InterPro" id="IPR004612">
    <property type="entry name" value="Resolv_RecU"/>
</dbReference>
<evidence type="ECO:0000256" key="6">
    <source>
        <dbReference type="ARBA" id="ARBA00022763"/>
    </source>
</evidence>
<evidence type="ECO:0000256" key="10">
    <source>
        <dbReference type="ARBA" id="ARBA00023204"/>
    </source>
</evidence>
<keyword evidence="4 13" id="KW-0479">Metal-binding</keyword>
<evidence type="ECO:0000256" key="8">
    <source>
        <dbReference type="ARBA" id="ARBA00022842"/>
    </source>
</evidence>
<evidence type="ECO:0000313" key="15">
    <source>
        <dbReference type="Proteomes" id="UP001172036"/>
    </source>
</evidence>